<feature type="binding site" evidence="10">
    <location>
        <position position="317"/>
    </location>
    <ligand>
        <name>substrate</name>
    </ligand>
</feature>
<dbReference type="GO" id="GO:0006094">
    <property type="term" value="P:gluconeogenesis"/>
    <property type="evidence" value="ECO:0007669"/>
    <property type="project" value="UniProtKB-UniRule"/>
</dbReference>
<sequence length="526" mass="58119">MNATVSNLPISELLATRNTFVNPPSAVLIEKALSDHEGVLTDRGSLAVTTGKYTGRSPQDKFFVKDQNTADKIDWTRNQEVSETVFKALYQKVFHYLSDQKARYVFKGFAGADPKHRLSIQVINEYAWQNLFCRQLFISPTAEELKNHCADFTVLSAPGFKADPATDGTRSEAFIIVSITHRTILVGGTEYGGEIKKSVFSVMNYLLPQEGIMSMHCSANQGKNGDVALFFGLSGTGKTTLSNVPDRDLIGDDEHGWSEDGVFNIEGGCYAKTIHLSRKKEPQIYNSIQFGTVLENVIVFPDRKPDYDYSAITENTRAAYSLRSVSNALIPSVGGHPTAIIFLTADAFGVLPPISLLTPEQAMYQFLSGYTSKLAGTERGVTDPEATFSTCFGAPFMPLPASVYAELLGKQIRAHNVSAYLVNTGWTGGPYGVGKRMELRYTRRMIQAALKGEFTDVETVTDPIFGLHIPKTCPDVPNEVLMPWKTWNDPSEYDRTARQLAQKFHVNFRNFPEASDAIRSAGPRAQ</sequence>
<dbReference type="GO" id="GO:0046872">
    <property type="term" value="F:metal ion binding"/>
    <property type="evidence" value="ECO:0007669"/>
    <property type="project" value="UniProtKB-KW"/>
</dbReference>
<organism evidence="11 12">
    <name type="scientific">Sporolactobacillus shoreae</name>
    <dbReference type="NCBI Taxonomy" id="1465501"/>
    <lineage>
        <taxon>Bacteria</taxon>
        <taxon>Bacillati</taxon>
        <taxon>Bacillota</taxon>
        <taxon>Bacilli</taxon>
        <taxon>Bacillales</taxon>
        <taxon>Sporolactobacillaceae</taxon>
        <taxon>Sporolactobacillus</taxon>
    </lineage>
</organism>
<evidence type="ECO:0000256" key="3">
    <source>
        <dbReference type="ARBA" id="ARBA00012363"/>
    </source>
</evidence>
<dbReference type="NCBIfam" id="NF006820">
    <property type="entry name" value="PRK09344.1-2"/>
    <property type="match status" value="1"/>
</dbReference>
<dbReference type="Gene3D" id="2.170.8.10">
    <property type="entry name" value="Phosphoenolpyruvate Carboxykinase, domain 2"/>
    <property type="match status" value="1"/>
</dbReference>
<evidence type="ECO:0000256" key="4">
    <source>
        <dbReference type="ARBA" id="ARBA00022432"/>
    </source>
</evidence>
<feature type="binding site" evidence="10">
    <location>
        <position position="253"/>
    </location>
    <ligand>
        <name>Mn(2+)</name>
        <dbReference type="ChEBI" id="CHEBI:29035"/>
    </ligand>
</feature>
<comment type="pathway">
    <text evidence="1 10">Carbohydrate biosynthesis; gluconeogenesis.</text>
</comment>
<keyword evidence="11" id="KW-0418">Kinase</keyword>
<dbReference type="CDD" id="cd00484">
    <property type="entry name" value="PEPCK_ATP"/>
    <property type="match status" value="1"/>
</dbReference>
<gene>
    <name evidence="10 11" type="primary">pckA</name>
    <name evidence="11" type="ORF">E4665_05370</name>
</gene>
<evidence type="ECO:0000256" key="7">
    <source>
        <dbReference type="ARBA" id="ARBA00022840"/>
    </source>
</evidence>
<dbReference type="GO" id="GO:0016301">
    <property type="term" value="F:kinase activity"/>
    <property type="evidence" value="ECO:0007669"/>
    <property type="project" value="UniProtKB-KW"/>
</dbReference>
<keyword evidence="5 10" id="KW-0547">Nucleotide-binding</keyword>
<dbReference type="PANTHER" id="PTHR30031">
    <property type="entry name" value="PHOSPHOENOLPYRUVATE CARBOXYKINASE ATP"/>
    <property type="match status" value="1"/>
</dbReference>
<evidence type="ECO:0000256" key="5">
    <source>
        <dbReference type="ARBA" id="ARBA00022741"/>
    </source>
</evidence>
<dbReference type="Gene3D" id="3.40.449.10">
    <property type="entry name" value="Phosphoenolpyruvate Carboxykinase, domain 1"/>
    <property type="match status" value="1"/>
</dbReference>
<keyword evidence="12" id="KW-1185">Reference proteome</keyword>
<feature type="binding site" evidence="10">
    <location>
        <position position="56"/>
    </location>
    <ligand>
        <name>substrate</name>
    </ligand>
</feature>
<evidence type="ECO:0000313" key="11">
    <source>
        <dbReference type="EMBL" id="TGA99213.1"/>
    </source>
</evidence>
<protein>
    <recommendedName>
        <fullName evidence="3 10">Phosphoenolpyruvate carboxykinase (ATP)</fullName>
        <shortName evidence="10">PCK</shortName>
        <shortName evidence="10">PEP carboxykinase</shortName>
        <shortName evidence="10">PEPCK</shortName>
        <ecNumber evidence="3 10">4.1.1.49</ecNumber>
    </recommendedName>
</protein>
<evidence type="ECO:0000256" key="2">
    <source>
        <dbReference type="ARBA" id="ARBA00006052"/>
    </source>
</evidence>
<keyword evidence="6 10" id="KW-0210">Decarboxylase</keyword>
<keyword evidence="8 10" id="KW-0456">Lyase</keyword>
<proteinExistence type="inferred from homology"/>
<comment type="subcellular location">
    <subcellularLocation>
        <location evidence="10">Cytoplasm</location>
    </subcellularLocation>
</comment>
<dbReference type="EMBL" id="SRJD01000004">
    <property type="protein sequence ID" value="TGA99213.1"/>
    <property type="molecule type" value="Genomic_DNA"/>
</dbReference>
<comment type="cofactor">
    <cofactor evidence="10">
        <name>Mn(2+)</name>
        <dbReference type="ChEBI" id="CHEBI:29035"/>
    </cofactor>
    <text evidence="10">Binds 1 Mn(2+) ion per subunit.</text>
</comment>
<comment type="similarity">
    <text evidence="2 10">Belongs to the phosphoenolpyruvate carboxykinase (ATP) family.</text>
</comment>
<dbReference type="InterPro" id="IPR015994">
    <property type="entry name" value="PEPCK_ATP_CS"/>
</dbReference>
<dbReference type="PANTHER" id="PTHR30031:SF0">
    <property type="entry name" value="PHOSPHOENOLPYRUVATE CARBOXYKINASE (ATP)"/>
    <property type="match status" value="1"/>
</dbReference>
<name>A0A4Z0GQZ2_9BACL</name>
<feature type="binding site" evidence="10">
    <location>
        <position position="197"/>
    </location>
    <ligand>
        <name>substrate</name>
    </ligand>
</feature>
<dbReference type="PROSITE" id="PS00532">
    <property type="entry name" value="PEPCK_ATP"/>
    <property type="match status" value="1"/>
</dbReference>
<keyword evidence="4 10" id="KW-0312">Gluconeogenesis</keyword>
<feature type="binding site" evidence="10">
    <location>
        <begin position="232"/>
        <end position="240"/>
    </location>
    <ligand>
        <name>ATP</name>
        <dbReference type="ChEBI" id="CHEBI:30616"/>
    </ligand>
</feature>
<evidence type="ECO:0000256" key="9">
    <source>
        <dbReference type="ARBA" id="ARBA00047371"/>
    </source>
</evidence>
<dbReference type="OrthoDB" id="9806325at2"/>
<comment type="function">
    <text evidence="10">Involved in the gluconeogenesis. Catalyzes the conversion of oxaloacetate (OAA) to phosphoenolpyruvate (PEP) through direct phosphoryl transfer between the nucleoside triphosphate and OAA.</text>
</comment>
<dbReference type="GO" id="GO:0005829">
    <property type="term" value="C:cytosol"/>
    <property type="evidence" value="ECO:0007669"/>
    <property type="project" value="TreeGrafter"/>
</dbReference>
<reference evidence="11 12" key="1">
    <citation type="journal article" date="2015" name="Int. J. Syst. Evol. Microbiol.">
        <title>Sporolactobacillus shoreae sp. nov. and Sporolactobacillus spathodeae sp. nov., two spore-forming lactic acid bacteria isolated from tree barks in Thailand.</title>
        <authorList>
            <person name="Thamacharoensuk T."/>
            <person name="Kitahara M."/>
            <person name="Ohkuma M."/>
            <person name="Thongchul N."/>
            <person name="Tanasupawat S."/>
        </authorList>
    </citation>
    <scope>NUCLEOTIDE SEQUENCE [LARGE SCALE GENOMIC DNA]</scope>
    <source>
        <strain evidence="11 12">BK92</strain>
    </source>
</reference>
<feature type="binding site" evidence="10">
    <location>
        <position position="216"/>
    </location>
    <ligand>
        <name>Mn(2+)</name>
        <dbReference type="ChEBI" id="CHEBI:29035"/>
    </ligand>
</feature>
<keyword evidence="11" id="KW-0670">Pyruvate</keyword>
<evidence type="ECO:0000256" key="10">
    <source>
        <dbReference type="HAMAP-Rule" id="MF_00453"/>
    </source>
</evidence>
<dbReference type="InterPro" id="IPR013035">
    <property type="entry name" value="PEP_carboxykinase_C"/>
</dbReference>
<dbReference type="SUPFAM" id="SSF53795">
    <property type="entry name" value="PEP carboxykinase-like"/>
    <property type="match status" value="1"/>
</dbReference>
<dbReference type="HAMAP" id="MF_00453">
    <property type="entry name" value="PEPCK_ATP"/>
    <property type="match status" value="1"/>
</dbReference>
<comment type="catalytic activity">
    <reaction evidence="9 10">
        <text>oxaloacetate + ATP = phosphoenolpyruvate + ADP + CO2</text>
        <dbReference type="Rhea" id="RHEA:18617"/>
        <dbReference type="ChEBI" id="CHEBI:16452"/>
        <dbReference type="ChEBI" id="CHEBI:16526"/>
        <dbReference type="ChEBI" id="CHEBI:30616"/>
        <dbReference type="ChEBI" id="CHEBI:58702"/>
        <dbReference type="ChEBI" id="CHEBI:456216"/>
        <dbReference type="EC" id="4.1.1.49"/>
    </reaction>
</comment>
<accession>A0A4Z0GQZ2</accession>
<feature type="binding site" evidence="10">
    <location>
        <position position="442"/>
    </location>
    <ligand>
        <name>ATP</name>
        <dbReference type="ChEBI" id="CHEBI:30616"/>
    </ligand>
</feature>
<feature type="binding site" evidence="10">
    <location>
        <position position="191"/>
    </location>
    <ligand>
        <name>substrate</name>
    </ligand>
</feature>
<dbReference type="Pfam" id="PF01293">
    <property type="entry name" value="PEPCK_ATP"/>
    <property type="match status" value="1"/>
</dbReference>
<evidence type="ECO:0000256" key="1">
    <source>
        <dbReference type="ARBA" id="ARBA00004742"/>
    </source>
</evidence>
<feature type="binding site" evidence="10">
    <location>
        <position position="281"/>
    </location>
    <ligand>
        <name>ATP</name>
        <dbReference type="ChEBI" id="CHEBI:30616"/>
    </ligand>
</feature>
<feature type="binding site" evidence="10">
    <location>
        <position position="216"/>
    </location>
    <ligand>
        <name>ATP</name>
        <dbReference type="ChEBI" id="CHEBI:30616"/>
    </ligand>
</feature>
<comment type="caution">
    <text evidence="10">Lacks conserved residue(s) required for the propagation of feature annotation.</text>
</comment>
<keyword evidence="10" id="KW-0464">Manganese</keyword>
<keyword evidence="10" id="KW-0963">Cytoplasm</keyword>
<evidence type="ECO:0000256" key="6">
    <source>
        <dbReference type="ARBA" id="ARBA00022793"/>
    </source>
</evidence>
<keyword evidence="7 10" id="KW-0067">ATP-binding</keyword>
<dbReference type="Proteomes" id="UP000298347">
    <property type="component" value="Unassembled WGS sequence"/>
</dbReference>
<dbReference type="GO" id="GO:0004612">
    <property type="term" value="F:phosphoenolpyruvate carboxykinase (ATP) activity"/>
    <property type="evidence" value="ECO:0007669"/>
    <property type="project" value="UniProtKB-UniRule"/>
</dbReference>
<dbReference type="EC" id="4.1.1.49" evidence="3 10"/>
<feature type="binding site" evidence="10">
    <location>
        <position position="197"/>
    </location>
    <ligand>
        <name>ATP</name>
        <dbReference type="ChEBI" id="CHEBI:30616"/>
    </ligand>
</feature>
<keyword evidence="11" id="KW-0808">Transferase</keyword>
<comment type="caution">
    <text evidence="11">The sequence shown here is derived from an EMBL/GenBank/DDBJ whole genome shotgun (WGS) entry which is preliminary data.</text>
</comment>
<feature type="binding site" evidence="10">
    <location>
        <position position="197"/>
    </location>
    <ligand>
        <name>Mn(2+)</name>
        <dbReference type="ChEBI" id="CHEBI:29035"/>
    </ligand>
</feature>
<feature type="binding site" evidence="10">
    <location>
        <position position="317"/>
    </location>
    <ligand>
        <name>ATP</name>
        <dbReference type="ChEBI" id="CHEBI:30616"/>
    </ligand>
</feature>
<dbReference type="GO" id="GO:0005524">
    <property type="term" value="F:ATP binding"/>
    <property type="evidence" value="ECO:0007669"/>
    <property type="project" value="UniProtKB-UniRule"/>
</dbReference>
<dbReference type="SUPFAM" id="SSF68923">
    <property type="entry name" value="PEP carboxykinase N-terminal domain"/>
    <property type="match status" value="1"/>
</dbReference>
<dbReference type="InterPro" id="IPR008210">
    <property type="entry name" value="PEP_carboxykinase_N"/>
</dbReference>
<dbReference type="InterPro" id="IPR001272">
    <property type="entry name" value="PEP_carboxykinase_ATP"/>
</dbReference>
<keyword evidence="10" id="KW-0479">Metal-binding</keyword>
<dbReference type="AlphaFoldDB" id="A0A4Z0GQZ2"/>
<dbReference type="Gene3D" id="3.90.228.20">
    <property type="match status" value="1"/>
</dbReference>
<dbReference type="NCBIfam" id="NF006821">
    <property type="entry name" value="PRK09344.1-3"/>
    <property type="match status" value="1"/>
</dbReference>
<evidence type="ECO:0000313" key="12">
    <source>
        <dbReference type="Proteomes" id="UP000298347"/>
    </source>
</evidence>
<dbReference type="NCBIfam" id="TIGR00224">
    <property type="entry name" value="pckA"/>
    <property type="match status" value="1"/>
</dbReference>
<evidence type="ECO:0000256" key="8">
    <source>
        <dbReference type="ARBA" id="ARBA00023239"/>
    </source>
</evidence>
<dbReference type="RefSeq" id="WP_135347767.1">
    <property type="nucleotide sequence ID" value="NZ_SRJD01000004.1"/>
</dbReference>
<dbReference type="UniPathway" id="UPA00138"/>
<dbReference type="PIRSF" id="PIRSF006294">
    <property type="entry name" value="PEP_crbxkin"/>
    <property type="match status" value="1"/>
</dbReference>